<organism evidence="2 3">
    <name type="scientific">Amphibacillus marinus</name>
    <dbReference type="NCBI Taxonomy" id="872970"/>
    <lineage>
        <taxon>Bacteria</taxon>
        <taxon>Bacillati</taxon>
        <taxon>Bacillota</taxon>
        <taxon>Bacilli</taxon>
        <taxon>Bacillales</taxon>
        <taxon>Bacillaceae</taxon>
        <taxon>Amphibacillus</taxon>
    </lineage>
</organism>
<evidence type="ECO:0000313" key="2">
    <source>
        <dbReference type="EMBL" id="SEO13147.1"/>
    </source>
</evidence>
<sequence>MKKIKDERLRGQTLKSIRLAFLVQTTGIIIVMGYQAITDSINAMLSNPVWIVLQISMIVLLVANMGFHMMFTIKHRVKRLLLVISNLV</sequence>
<keyword evidence="1" id="KW-1133">Transmembrane helix</keyword>
<reference evidence="2 3" key="1">
    <citation type="submission" date="2016-10" db="EMBL/GenBank/DDBJ databases">
        <authorList>
            <person name="de Groot N.N."/>
        </authorList>
    </citation>
    <scope>NUCLEOTIDE SEQUENCE [LARGE SCALE GENOMIC DNA]</scope>
    <source>
        <strain evidence="2 3">CGMCC 1.10434</strain>
    </source>
</reference>
<keyword evidence="1" id="KW-0812">Transmembrane</keyword>
<evidence type="ECO:0000313" key="3">
    <source>
        <dbReference type="Proteomes" id="UP000199300"/>
    </source>
</evidence>
<accession>A0A1H8M6Y1</accession>
<name>A0A1H8M6Y1_9BACI</name>
<evidence type="ECO:0000256" key="1">
    <source>
        <dbReference type="SAM" id="Phobius"/>
    </source>
</evidence>
<gene>
    <name evidence="2" type="ORF">SAMN04488134_10454</name>
</gene>
<feature type="transmembrane region" description="Helical" evidence="1">
    <location>
        <begin position="49"/>
        <end position="71"/>
    </location>
</feature>
<dbReference type="AlphaFoldDB" id="A0A1H8M6Y1"/>
<dbReference type="EMBL" id="FODJ01000004">
    <property type="protein sequence ID" value="SEO13147.1"/>
    <property type="molecule type" value="Genomic_DNA"/>
</dbReference>
<dbReference type="OrthoDB" id="2300382at2"/>
<dbReference type="Proteomes" id="UP000199300">
    <property type="component" value="Unassembled WGS sequence"/>
</dbReference>
<keyword evidence="3" id="KW-1185">Reference proteome</keyword>
<feature type="transmembrane region" description="Helical" evidence="1">
    <location>
        <begin position="20"/>
        <end position="37"/>
    </location>
</feature>
<keyword evidence="1" id="KW-0472">Membrane</keyword>
<proteinExistence type="predicted"/>
<dbReference type="RefSeq" id="WP_091496405.1">
    <property type="nucleotide sequence ID" value="NZ_FODJ01000004.1"/>
</dbReference>
<protein>
    <submittedName>
        <fullName evidence="2">Uncharacterized protein</fullName>
    </submittedName>
</protein>